<evidence type="ECO:0000256" key="2">
    <source>
        <dbReference type="ARBA" id="ARBA00009298"/>
    </source>
</evidence>
<evidence type="ECO:0000259" key="8">
    <source>
        <dbReference type="Pfam" id="PF02308"/>
    </source>
</evidence>
<feature type="transmembrane region" description="Helical" evidence="7">
    <location>
        <begin position="122"/>
        <end position="143"/>
    </location>
</feature>
<evidence type="ECO:0000256" key="6">
    <source>
        <dbReference type="ARBA" id="ARBA00023136"/>
    </source>
</evidence>
<dbReference type="RefSeq" id="WP_013934524.1">
    <property type="nucleotide sequence ID" value="NC_015709.1"/>
</dbReference>
<feature type="transmembrane region" description="Helical" evidence="7">
    <location>
        <begin position="35"/>
        <end position="54"/>
    </location>
</feature>
<dbReference type="Pfam" id="PF02308">
    <property type="entry name" value="MgtC"/>
    <property type="match status" value="1"/>
</dbReference>
<dbReference type="PANTHER" id="PTHR33778">
    <property type="entry name" value="PROTEIN MGTC"/>
    <property type="match status" value="1"/>
</dbReference>
<evidence type="ECO:0000256" key="7">
    <source>
        <dbReference type="RuleBase" id="RU365041"/>
    </source>
</evidence>
<dbReference type="AlphaFoldDB" id="F8EUA8"/>
<evidence type="ECO:0000256" key="3">
    <source>
        <dbReference type="ARBA" id="ARBA00022475"/>
    </source>
</evidence>
<dbReference type="InterPro" id="IPR003416">
    <property type="entry name" value="MgtC/SapB/SrpB/YhiD_fam"/>
</dbReference>
<name>F8EUA8_ZYMMT</name>
<dbReference type="HOGENOM" id="CLU_079292_0_2_5"/>
<evidence type="ECO:0000313" key="9">
    <source>
        <dbReference type="EMBL" id="AEI38129.1"/>
    </source>
</evidence>
<dbReference type="InterPro" id="IPR049177">
    <property type="entry name" value="MgtC_SapB_SrpB_YhiD_N"/>
</dbReference>
<feature type="transmembrane region" description="Helical" evidence="7">
    <location>
        <begin position="98"/>
        <end position="116"/>
    </location>
</feature>
<proteinExistence type="inferred from homology"/>
<dbReference type="GO" id="GO:0005886">
    <property type="term" value="C:plasma membrane"/>
    <property type="evidence" value="ECO:0007669"/>
    <property type="project" value="UniProtKB-SubCell"/>
</dbReference>
<comment type="similarity">
    <text evidence="2 7">Belongs to the MgtC/SapB family.</text>
</comment>
<sequence length="231" mass="25282">MSLYLTWYDIALRLALAMICGIVIGFDRGSRGHAAGLRTIMLVSLAAAVAMIQANMMLSVTGKTAGSFINMDIMRLPLGILTGVGFIGGGAILKRGDLITGVTTAATLWIMTVIGLCFGGGQLLLGIVATILGVVTLWLFRWVEVEMPRRHRAILILRASLSDFSLIRLGKIVKPLGYKVDFLSEKRLDEKNMVEFRLEVLWKQVGISDSPLDLLKIVNEHHSILSFDLLS</sequence>
<feature type="transmembrane region" description="Helical" evidence="7">
    <location>
        <begin position="6"/>
        <end position="26"/>
    </location>
</feature>
<dbReference type="PATRIC" id="fig|579138.3.peg.1312"/>
<evidence type="ECO:0000313" key="10">
    <source>
        <dbReference type="Proteomes" id="UP000000491"/>
    </source>
</evidence>
<keyword evidence="4 7" id="KW-0812">Transmembrane</keyword>
<protein>
    <recommendedName>
        <fullName evidence="7">Protein MgtC</fullName>
    </recommendedName>
</protein>
<gene>
    <name evidence="9" type="ordered locus">Zymop_1235</name>
</gene>
<dbReference type="STRING" id="579138.Zymop_1235"/>
<keyword evidence="3" id="KW-1003">Cell membrane</keyword>
<evidence type="ECO:0000256" key="4">
    <source>
        <dbReference type="ARBA" id="ARBA00022692"/>
    </source>
</evidence>
<evidence type="ECO:0000256" key="1">
    <source>
        <dbReference type="ARBA" id="ARBA00004651"/>
    </source>
</evidence>
<dbReference type="EMBL" id="CP002865">
    <property type="protein sequence ID" value="AEI38129.1"/>
    <property type="molecule type" value="Genomic_DNA"/>
</dbReference>
<keyword evidence="7" id="KW-0997">Cell inner membrane</keyword>
<dbReference type="eggNOG" id="COG1285">
    <property type="taxonomic scope" value="Bacteria"/>
</dbReference>
<keyword evidence="5 7" id="KW-1133">Transmembrane helix</keyword>
<dbReference type="Proteomes" id="UP000000491">
    <property type="component" value="Chromosome"/>
</dbReference>
<dbReference type="KEGG" id="zmp:Zymop_1235"/>
<accession>F8EUA8</accession>
<organism evidence="9 10">
    <name type="scientific">Zymomonas mobilis subsp. pomaceae (strain ATCC 29192 / DSM 22645 / JCM 10191 / CCUG 17912 / NBRC 13757 / NCIMB 11200 / NRRL B-4491 / Barker I)</name>
    <dbReference type="NCBI Taxonomy" id="579138"/>
    <lineage>
        <taxon>Bacteria</taxon>
        <taxon>Pseudomonadati</taxon>
        <taxon>Pseudomonadota</taxon>
        <taxon>Alphaproteobacteria</taxon>
        <taxon>Sphingomonadales</taxon>
        <taxon>Zymomonadaceae</taxon>
        <taxon>Zymomonas</taxon>
    </lineage>
</organism>
<comment type="subcellular location">
    <subcellularLocation>
        <location evidence="7">Cell inner membrane</location>
        <topology evidence="7">Multi-pass membrane protein</topology>
    </subcellularLocation>
    <subcellularLocation>
        <location evidence="1">Cell membrane</location>
        <topology evidence="1">Multi-pass membrane protein</topology>
    </subcellularLocation>
</comment>
<dbReference type="PANTHER" id="PTHR33778:SF1">
    <property type="entry name" value="MAGNESIUM TRANSPORTER YHID-RELATED"/>
    <property type="match status" value="1"/>
</dbReference>
<dbReference type="PRINTS" id="PR01837">
    <property type="entry name" value="MGTCSAPBPROT"/>
</dbReference>
<feature type="domain" description="MgtC/SapB/SrpB/YhiD N-terminal" evidence="8">
    <location>
        <begin position="14"/>
        <end position="144"/>
    </location>
</feature>
<keyword evidence="6 7" id="KW-0472">Membrane</keyword>
<feature type="transmembrane region" description="Helical" evidence="7">
    <location>
        <begin position="74"/>
        <end position="93"/>
    </location>
</feature>
<evidence type="ECO:0000256" key="5">
    <source>
        <dbReference type="ARBA" id="ARBA00022989"/>
    </source>
</evidence>
<reference evidence="9 10" key="1">
    <citation type="journal article" date="2011" name="J. Bacteriol.">
        <title>Genome sequence of the ethanol-producing Zymomonas mobilis subsp. pomaceae lectotype strain ATCC 29192.</title>
        <authorList>
            <person name="Kouvelis V.N."/>
            <person name="Davenport K.W."/>
            <person name="Brettin T.S."/>
            <person name="Bruce D."/>
            <person name="Detter C."/>
            <person name="Han C.S."/>
            <person name="Nolan M."/>
            <person name="Tapia R."/>
            <person name="Damoulaki A."/>
            <person name="Kyrpides N.C."/>
            <person name="Typas M.A."/>
            <person name="Pappas K.M."/>
        </authorList>
    </citation>
    <scope>NUCLEOTIDE SEQUENCE [LARGE SCALE GENOMIC DNA]</scope>
    <source>
        <strain evidence="10">ATCC 29192 / DSM 22645 / JCM 10191 / CCUG 17912 / NBRC 13757 / NCIMB 11200 / NRRL B-4491 / Barker I</strain>
    </source>
</reference>